<organism evidence="1 2">
    <name type="scientific">Haemaphysalis longicornis</name>
    <name type="common">Bush tick</name>
    <dbReference type="NCBI Taxonomy" id="44386"/>
    <lineage>
        <taxon>Eukaryota</taxon>
        <taxon>Metazoa</taxon>
        <taxon>Ecdysozoa</taxon>
        <taxon>Arthropoda</taxon>
        <taxon>Chelicerata</taxon>
        <taxon>Arachnida</taxon>
        <taxon>Acari</taxon>
        <taxon>Parasitiformes</taxon>
        <taxon>Ixodida</taxon>
        <taxon>Ixodoidea</taxon>
        <taxon>Ixodidae</taxon>
        <taxon>Haemaphysalinae</taxon>
        <taxon>Haemaphysalis</taxon>
    </lineage>
</organism>
<dbReference type="AlphaFoldDB" id="A0A9J6GW78"/>
<dbReference type="OrthoDB" id="6160769at2759"/>
<reference evidence="1 2" key="1">
    <citation type="journal article" date="2020" name="Cell">
        <title>Large-Scale Comparative Analyses of Tick Genomes Elucidate Their Genetic Diversity and Vector Capacities.</title>
        <authorList>
            <consortium name="Tick Genome and Microbiome Consortium (TIGMIC)"/>
            <person name="Jia N."/>
            <person name="Wang J."/>
            <person name="Shi W."/>
            <person name="Du L."/>
            <person name="Sun Y."/>
            <person name="Zhan W."/>
            <person name="Jiang J.F."/>
            <person name="Wang Q."/>
            <person name="Zhang B."/>
            <person name="Ji P."/>
            <person name="Bell-Sakyi L."/>
            <person name="Cui X.M."/>
            <person name="Yuan T.T."/>
            <person name="Jiang B.G."/>
            <person name="Yang W.F."/>
            <person name="Lam T.T."/>
            <person name="Chang Q.C."/>
            <person name="Ding S.J."/>
            <person name="Wang X.J."/>
            <person name="Zhu J.G."/>
            <person name="Ruan X.D."/>
            <person name="Zhao L."/>
            <person name="Wei J.T."/>
            <person name="Ye R.Z."/>
            <person name="Que T.C."/>
            <person name="Du C.H."/>
            <person name="Zhou Y.H."/>
            <person name="Cheng J.X."/>
            <person name="Dai P.F."/>
            <person name="Guo W.B."/>
            <person name="Han X.H."/>
            <person name="Huang E.J."/>
            <person name="Li L.F."/>
            <person name="Wei W."/>
            <person name="Gao Y.C."/>
            <person name="Liu J.Z."/>
            <person name="Shao H.Z."/>
            <person name="Wang X."/>
            <person name="Wang C.C."/>
            <person name="Yang T.C."/>
            <person name="Huo Q.B."/>
            <person name="Li W."/>
            <person name="Chen H.Y."/>
            <person name="Chen S.E."/>
            <person name="Zhou L.G."/>
            <person name="Ni X.B."/>
            <person name="Tian J.H."/>
            <person name="Sheng Y."/>
            <person name="Liu T."/>
            <person name="Pan Y.S."/>
            <person name="Xia L.Y."/>
            <person name="Li J."/>
            <person name="Zhao F."/>
            <person name="Cao W.C."/>
        </authorList>
    </citation>
    <scope>NUCLEOTIDE SEQUENCE [LARGE SCALE GENOMIC DNA]</scope>
    <source>
        <strain evidence="1">HaeL-2018</strain>
    </source>
</reference>
<keyword evidence="2" id="KW-1185">Reference proteome</keyword>
<accession>A0A9J6GW78</accession>
<evidence type="ECO:0000313" key="2">
    <source>
        <dbReference type="Proteomes" id="UP000821853"/>
    </source>
</evidence>
<dbReference type="Proteomes" id="UP000821853">
    <property type="component" value="Unassembled WGS sequence"/>
</dbReference>
<comment type="caution">
    <text evidence="1">The sequence shown here is derived from an EMBL/GenBank/DDBJ whole genome shotgun (WGS) entry which is preliminary data.</text>
</comment>
<gene>
    <name evidence="1" type="ORF">HPB48_014701</name>
</gene>
<dbReference type="VEuPathDB" id="VectorBase:HLOH_053364"/>
<dbReference type="OMA" id="RILAHSW"/>
<proteinExistence type="predicted"/>
<protein>
    <submittedName>
        <fullName evidence="1">Uncharacterized protein</fullName>
    </submittedName>
</protein>
<evidence type="ECO:0000313" key="1">
    <source>
        <dbReference type="EMBL" id="KAH9378623.1"/>
    </source>
</evidence>
<sequence length="113" mass="12254">MMLCMNRDQGYTLDLISAIRILAHSWDEVASATTQRCFSHAGFSKNVATNQEELDVHSAEAHAVFGFAAERCCTSMVTVDDYEGIRVDAVTCPADAFTDILKEVNDGSGGDSE</sequence>
<dbReference type="EMBL" id="JABSTR010000009">
    <property type="protein sequence ID" value="KAH9378623.1"/>
    <property type="molecule type" value="Genomic_DNA"/>
</dbReference>
<name>A0A9J6GW78_HAELO</name>